<reference evidence="2 3" key="1">
    <citation type="submission" date="2017-12" db="EMBL/GenBank/DDBJ databases">
        <title>Comparative genomics of Botrytis spp.</title>
        <authorList>
            <person name="Valero-Jimenez C.A."/>
            <person name="Tapia P."/>
            <person name="Veloso J."/>
            <person name="Silva-Moreno E."/>
            <person name="Staats M."/>
            <person name="Valdes J.H."/>
            <person name="Van Kan J.A.L."/>
        </authorList>
    </citation>
    <scope>NUCLEOTIDE SEQUENCE [LARGE SCALE GENOMIC DNA]</scope>
    <source>
        <strain evidence="2 3">MUCL2120</strain>
    </source>
</reference>
<gene>
    <name evidence="2" type="ORF">BOTNAR_0563g00030</name>
</gene>
<protein>
    <submittedName>
        <fullName evidence="2">Uncharacterized protein</fullName>
    </submittedName>
</protein>
<name>A0A4Z1HPG4_9HELO</name>
<feature type="region of interest" description="Disordered" evidence="1">
    <location>
        <begin position="40"/>
        <end position="62"/>
    </location>
</feature>
<dbReference type="EMBL" id="PQXJ01000563">
    <property type="protein sequence ID" value="TGO46807.1"/>
    <property type="molecule type" value="Genomic_DNA"/>
</dbReference>
<accession>A0A4Z1HPG4</accession>
<evidence type="ECO:0000256" key="1">
    <source>
        <dbReference type="SAM" id="MobiDB-lite"/>
    </source>
</evidence>
<feature type="compositionally biased region" description="Polar residues" evidence="1">
    <location>
        <begin position="49"/>
        <end position="62"/>
    </location>
</feature>
<evidence type="ECO:0000313" key="2">
    <source>
        <dbReference type="EMBL" id="TGO46807.1"/>
    </source>
</evidence>
<comment type="caution">
    <text evidence="2">The sequence shown here is derived from an EMBL/GenBank/DDBJ whole genome shotgun (WGS) entry which is preliminary data.</text>
</comment>
<feature type="compositionally biased region" description="Basic and acidic residues" evidence="1">
    <location>
        <begin position="8"/>
        <end position="17"/>
    </location>
</feature>
<organism evidence="2 3">
    <name type="scientific">Botryotinia narcissicola</name>
    <dbReference type="NCBI Taxonomy" id="278944"/>
    <lineage>
        <taxon>Eukaryota</taxon>
        <taxon>Fungi</taxon>
        <taxon>Dikarya</taxon>
        <taxon>Ascomycota</taxon>
        <taxon>Pezizomycotina</taxon>
        <taxon>Leotiomycetes</taxon>
        <taxon>Helotiales</taxon>
        <taxon>Sclerotiniaceae</taxon>
        <taxon>Botryotinia</taxon>
    </lineage>
</organism>
<feature type="region of interest" description="Disordered" evidence="1">
    <location>
        <begin position="1"/>
        <end position="24"/>
    </location>
</feature>
<proteinExistence type="predicted"/>
<keyword evidence="3" id="KW-1185">Reference proteome</keyword>
<sequence>MPLSARTTRVEQSEKKVTTQGRQRLSSRYRCLFFNKRNKEIARRDQDQPDQQIENSPPAQTKSQFKILPKVIGPAGAIGEEGRGCLPFASRTTEVGEEFSSSTVRVRNARAKSGV</sequence>
<dbReference type="Proteomes" id="UP000297452">
    <property type="component" value="Unassembled WGS sequence"/>
</dbReference>
<evidence type="ECO:0000313" key="3">
    <source>
        <dbReference type="Proteomes" id="UP000297452"/>
    </source>
</evidence>
<dbReference type="AlphaFoldDB" id="A0A4Z1HPG4"/>